<gene>
    <name evidence="24" type="primary">CNTNAP1</name>
</gene>
<dbReference type="Pfam" id="PF00754">
    <property type="entry name" value="F5_F8_type_C"/>
    <property type="match status" value="1"/>
</dbReference>
<evidence type="ECO:0000256" key="7">
    <source>
        <dbReference type="ARBA" id="ARBA00022729"/>
    </source>
</evidence>
<dbReference type="OMA" id="RSGCHSN"/>
<evidence type="ECO:0000256" key="16">
    <source>
        <dbReference type="PROSITE-ProRule" id="PRU00122"/>
    </source>
</evidence>
<dbReference type="InterPro" id="IPR013320">
    <property type="entry name" value="ConA-like_dom_sf"/>
</dbReference>
<proteinExistence type="inferred from homology"/>
<keyword evidence="25" id="KW-1185">Reference proteome</keyword>
<evidence type="ECO:0000259" key="23">
    <source>
        <dbReference type="PROSITE" id="PS51406"/>
    </source>
</evidence>
<feature type="disulfide bond" evidence="16">
    <location>
        <begin position="747"/>
        <end position="774"/>
    </location>
</feature>
<evidence type="ECO:0000256" key="1">
    <source>
        <dbReference type="ARBA" id="ARBA00004403"/>
    </source>
</evidence>
<feature type="compositionally biased region" description="Pro residues" evidence="17">
    <location>
        <begin position="1147"/>
        <end position="1183"/>
    </location>
</feature>
<dbReference type="PANTHER" id="PTHR15036:SF43">
    <property type="entry name" value="CONTACTIN-ASSOCIATED PROTEIN 1"/>
    <property type="match status" value="1"/>
</dbReference>
<dbReference type="GO" id="GO:0033010">
    <property type="term" value="C:paranodal junction"/>
    <property type="evidence" value="ECO:0007669"/>
    <property type="project" value="UniProtKB-SubCell"/>
</dbReference>
<dbReference type="Pfam" id="PF02210">
    <property type="entry name" value="Laminin_G_2"/>
    <property type="match status" value="3"/>
</dbReference>
<dbReference type="Gene3D" id="2.60.120.260">
    <property type="entry name" value="Galactose-binding domain-like"/>
    <property type="match status" value="1"/>
</dbReference>
<dbReference type="GO" id="GO:0007409">
    <property type="term" value="P:axonogenesis"/>
    <property type="evidence" value="ECO:0007669"/>
    <property type="project" value="Ensembl"/>
</dbReference>
<dbReference type="SMART" id="SM00282">
    <property type="entry name" value="LamG"/>
    <property type="match status" value="3"/>
</dbReference>
<keyword evidence="11 18" id="KW-1133">Transmembrane helix</keyword>
<evidence type="ECO:0000259" key="22">
    <source>
        <dbReference type="PROSITE" id="PS50026"/>
    </source>
</evidence>
<dbReference type="InterPro" id="IPR036056">
    <property type="entry name" value="Fibrinogen-like_C"/>
</dbReference>
<dbReference type="GO" id="GO:0007155">
    <property type="term" value="P:cell adhesion"/>
    <property type="evidence" value="ECO:0007669"/>
    <property type="project" value="UniProtKB-KW"/>
</dbReference>
<dbReference type="InterPro" id="IPR001791">
    <property type="entry name" value="Laminin_G"/>
</dbReference>
<feature type="domain" description="EGF-like" evidence="22">
    <location>
        <begin position="775"/>
        <end position="813"/>
    </location>
</feature>
<dbReference type="GO" id="GO:0016020">
    <property type="term" value="C:membrane"/>
    <property type="evidence" value="ECO:0007669"/>
    <property type="project" value="UniProtKB-SubCell"/>
</dbReference>
<dbReference type="SMART" id="SM00294">
    <property type="entry name" value="4.1m"/>
    <property type="match status" value="1"/>
</dbReference>
<dbReference type="PROSITE" id="PS01285">
    <property type="entry name" value="FA58C_1"/>
    <property type="match status" value="1"/>
</dbReference>
<evidence type="ECO:0000256" key="6">
    <source>
        <dbReference type="ARBA" id="ARBA00022692"/>
    </source>
</evidence>
<dbReference type="GeneTree" id="ENSGT00940000160825"/>
<evidence type="ECO:0000256" key="18">
    <source>
        <dbReference type="SAM" id="Phobius"/>
    </source>
</evidence>
<reference evidence="24" key="2">
    <citation type="submission" date="2025-09" db="UniProtKB">
        <authorList>
            <consortium name="Ensembl"/>
        </authorList>
    </citation>
    <scope>IDENTIFICATION</scope>
</reference>
<comment type="subcellular location">
    <subcellularLocation>
        <location evidence="1">Cell junction</location>
        <location evidence="1">Paranodal septate junction</location>
    </subcellularLocation>
    <subcellularLocation>
        <location evidence="2">Membrane</location>
        <topology evidence="2">Single-pass type I membrane protein</topology>
    </subcellularLocation>
</comment>
<feature type="domain" description="F5/8 type C" evidence="20">
    <location>
        <begin position="25"/>
        <end position="125"/>
    </location>
</feature>
<dbReference type="SUPFAM" id="SSF49785">
    <property type="entry name" value="Galactose-binding domain-like"/>
    <property type="match status" value="1"/>
</dbReference>
<dbReference type="FunFam" id="2.60.120.1000:FF:000005">
    <property type="entry name" value="Contactin associated protein-like 2"/>
    <property type="match status" value="1"/>
</dbReference>
<evidence type="ECO:0000259" key="20">
    <source>
        <dbReference type="PROSITE" id="PS50022"/>
    </source>
</evidence>
<evidence type="ECO:0000256" key="13">
    <source>
        <dbReference type="ARBA" id="ARBA00023157"/>
    </source>
</evidence>
<dbReference type="InterPro" id="IPR000421">
    <property type="entry name" value="FA58C"/>
</dbReference>
<keyword evidence="10" id="KW-0965">Cell junction</keyword>
<dbReference type="FunFam" id="2.60.120.200:FF:000026">
    <property type="entry name" value="contactin-associated protein-like 4 isoform X1"/>
    <property type="match status" value="1"/>
</dbReference>
<dbReference type="STRING" id="9568.ENSMLEP00000015503"/>
<feature type="compositionally biased region" description="Basic and acidic residues" evidence="17">
    <location>
        <begin position="1136"/>
        <end position="1145"/>
    </location>
</feature>
<evidence type="ECO:0000256" key="10">
    <source>
        <dbReference type="ARBA" id="ARBA00022949"/>
    </source>
</evidence>
<keyword evidence="12 18" id="KW-0472">Membrane</keyword>
<dbReference type="InterPro" id="IPR002181">
    <property type="entry name" value="Fibrinogen_a/b/g_C_dom"/>
</dbReference>
<keyword evidence="9" id="KW-0130">Cell adhesion</keyword>
<evidence type="ECO:0000256" key="15">
    <source>
        <dbReference type="PROSITE-ProRule" id="PRU00076"/>
    </source>
</evidence>
<dbReference type="InterPro" id="IPR008979">
    <property type="entry name" value="Galactose-bd-like_sf"/>
</dbReference>
<dbReference type="GO" id="GO:0050884">
    <property type="term" value="P:neuromuscular process controlling posture"/>
    <property type="evidence" value="ECO:0007669"/>
    <property type="project" value="Ensembl"/>
</dbReference>
<evidence type="ECO:0000256" key="11">
    <source>
        <dbReference type="ARBA" id="ARBA00022989"/>
    </source>
</evidence>
<keyword evidence="13 16" id="KW-1015">Disulfide bond</keyword>
<feature type="chain" id="PRO_5014470093" evidence="19">
    <location>
        <begin position="20"/>
        <end position="1199"/>
    </location>
</feature>
<dbReference type="PROSITE" id="PS50025">
    <property type="entry name" value="LAM_G_DOMAIN"/>
    <property type="match status" value="3"/>
</dbReference>
<evidence type="ECO:0000256" key="3">
    <source>
        <dbReference type="ARBA" id="ARBA00010241"/>
    </source>
</evidence>
<feature type="signal peptide" evidence="19">
    <location>
        <begin position="1"/>
        <end position="19"/>
    </location>
</feature>
<accession>A0A2K5YIX2</accession>
<evidence type="ECO:0000256" key="14">
    <source>
        <dbReference type="ARBA" id="ARBA00023180"/>
    </source>
</evidence>
<dbReference type="AlphaFoldDB" id="A0A2K5YIX2"/>
<dbReference type="FunFam" id="2.10.25.10:FF:000015">
    <property type="entry name" value="neurexin-1 isoform X1"/>
    <property type="match status" value="2"/>
</dbReference>
<feature type="domain" description="Laminin G" evidence="21">
    <location>
        <begin position="606"/>
        <end position="774"/>
    </location>
</feature>
<dbReference type="CDD" id="cd00057">
    <property type="entry name" value="FA58C"/>
    <property type="match status" value="1"/>
</dbReference>
<keyword evidence="6 18" id="KW-0812">Transmembrane</keyword>
<dbReference type="GO" id="GO:0098529">
    <property type="term" value="P:neuromuscular junction development, skeletal muscle fiber"/>
    <property type="evidence" value="ECO:0007669"/>
    <property type="project" value="Ensembl"/>
</dbReference>
<dbReference type="FunFam" id="2.60.120.200:FF:000099">
    <property type="entry name" value="Contactin associated protein 1"/>
    <property type="match status" value="1"/>
</dbReference>
<dbReference type="SUPFAM" id="SSF49899">
    <property type="entry name" value="Concanavalin A-like lectins/glucanases"/>
    <property type="match status" value="3"/>
</dbReference>
<dbReference type="PANTHER" id="PTHR15036">
    <property type="entry name" value="PIKACHURIN-LIKE PROTEIN"/>
    <property type="match status" value="1"/>
</dbReference>
<dbReference type="FunFam" id="2.60.120.200:FF:000082">
    <property type="entry name" value="Contactin associated protein 1"/>
    <property type="match status" value="1"/>
</dbReference>
<dbReference type="GO" id="GO:0022011">
    <property type="term" value="P:myelination in peripheral nervous system"/>
    <property type="evidence" value="ECO:0007669"/>
    <property type="project" value="Ensembl"/>
</dbReference>
<dbReference type="GO" id="GO:0050885">
    <property type="term" value="P:neuromuscular process controlling balance"/>
    <property type="evidence" value="ECO:0007669"/>
    <property type="project" value="Ensembl"/>
</dbReference>
<dbReference type="GO" id="GO:0019227">
    <property type="term" value="P:neuronal action potential propagation"/>
    <property type="evidence" value="ECO:0007669"/>
    <property type="project" value="Ensembl"/>
</dbReference>
<keyword evidence="8" id="KW-0677">Repeat</keyword>
<dbReference type="PROSITE" id="PS50026">
    <property type="entry name" value="EGF_3"/>
    <property type="match status" value="2"/>
</dbReference>
<dbReference type="PROSITE" id="PS50022">
    <property type="entry name" value="FA58C_3"/>
    <property type="match status" value="1"/>
</dbReference>
<comment type="caution">
    <text evidence="15">Lacks conserved residue(s) required for the propagation of feature annotation.</text>
</comment>
<dbReference type="GO" id="GO:0002175">
    <property type="term" value="P:protein localization to paranode region of axon"/>
    <property type="evidence" value="ECO:0007669"/>
    <property type="project" value="Ensembl"/>
</dbReference>
<evidence type="ECO:0000256" key="4">
    <source>
        <dbReference type="ARBA" id="ARBA00022536"/>
    </source>
</evidence>
<dbReference type="Ensembl" id="ENSMLET00000038964.1">
    <property type="protein sequence ID" value="ENSMLEP00000015503.1"/>
    <property type="gene ID" value="ENSMLEG00000031915.1"/>
</dbReference>
<evidence type="ECO:0000256" key="2">
    <source>
        <dbReference type="ARBA" id="ARBA00004479"/>
    </source>
</evidence>
<name>A0A2K5YIX2_MANLE</name>
<sequence>MMRLRLFCILLAAASEAEGWGYYGCDEELVGPLYARSLGASSYYSLLTAPRFARLHGISGWSPRIGDPNPWLQIDLMKKHRIRAVATQGSFNSWDWVTRYMLLYGDRVDSWTPFYQRGHNSMFIGGLVGAARKNLAYRHNFRGCIENVIFNRVNIADLAVRRHSRITFEGKVAFRCLDPVPHPINFGGPHNFVQVPGFPRRGRLAVSFRFRTWDLTGLLLFSRLGDGLGHVELTLSEGQVNVSIAQSGRKKLQFAAGYRLNDGFWHEVNFVAQENHAVISIDDVEGAEVRVSYPLLIRTGTSYFFGGCPKPASRWDCHSNQTAFHGCMELLKVDGQLVNLTLVEFRRLGFYAEVLFDTCGITDRCSPNMCEHDGRCYQSWDDFICYCELTGYKGETCHTPLYKESCEAYRLSGKTSGNFTIDPDGSGPLKPFVVYCDIRENRAWTVVRHDRLWTTRVTGSSMERPFLGAIQYWNASWEEVSALANASQHCEQWIEFSCYNSRLLNTAGGYPYSFWIGRNEEQHFYWGGSQPGIQRCACGLDRSCVDPALYCNCDADQPQWRTDKGLLTFVDHLPVTQVVIGDTNRSTSEAQFFLRPLRCYGDRNSWNTISFHTGAALRFPPIRANHSLDVSFYFRTSAPSGVFLENMGGPYCQWRRPYVRVELNTSRDVVFAFDVGNGDENLTVHSDDFEFNDDEWHLVRAEINVKQARLRVDHRPWVLRPMPLQTYIWMEYDQPLYVVKRRPFVGCLRAMRLNGVTLNLEGRANASEGTSPNCTGHCAHPRLPCFHGGRCVERYSYYTCDCDLTAFDGPYCNHDIGGFFEPGTWMRYNLQSALRSAAREFSHMLSRPVPGYEPGYIPGYDTPGYVPGYHGPGYRLPDYPRPGRPVPGYRGPVYNVTGEEVSFSFSTSSAPAVLLYVSSFVRDYMAVLIKDDGTLQLRYQLGTSPYVYQLTTRPVTDGQPHSVNITRVYRNLFIQVDYFPLTEQKFSLLVDSQLDSPKALYLGRVMETGVIDPEIQRYNTPGFSGCLSGVRFNNVAPLKTHFRTPRPMTAELAEALRVQGELSESNCGAMPRLVSEVPPELDPWYLPPDFPYYHDEGWVAILLGFLVAFLLLGLVGMLVLFYLQNHRYKGSYHTNEPKAAHEYHPGSKPPLPTSGPAQAPTPTPAPTQAPASAPAPAPAPAPGPRDQNLPQILEESRSE</sequence>
<dbReference type="FunFam" id="2.60.120.260:FF:000016">
    <property type="entry name" value="Contactin-associated protein-like 4 isoform 1"/>
    <property type="match status" value="1"/>
</dbReference>
<dbReference type="Proteomes" id="UP000233140">
    <property type="component" value="Unassembled WGS sequence"/>
</dbReference>
<dbReference type="SUPFAM" id="SSF57196">
    <property type="entry name" value="EGF/Laminin"/>
    <property type="match status" value="1"/>
</dbReference>
<dbReference type="CDD" id="cd00110">
    <property type="entry name" value="LamG"/>
    <property type="match status" value="3"/>
</dbReference>
<feature type="transmembrane region" description="Helical" evidence="18">
    <location>
        <begin position="1098"/>
        <end position="1123"/>
    </location>
</feature>
<feature type="region of interest" description="Disordered" evidence="17">
    <location>
        <begin position="1136"/>
        <end position="1199"/>
    </location>
</feature>
<evidence type="ECO:0000256" key="8">
    <source>
        <dbReference type="ARBA" id="ARBA00022737"/>
    </source>
</evidence>
<feature type="domain" description="Fibrinogen C-terminal" evidence="23">
    <location>
        <begin position="397"/>
        <end position="449"/>
    </location>
</feature>
<keyword evidence="14" id="KW-0325">Glycoprotein</keyword>
<dbReference type="GO" id="GO:0071205">
    <property type="term" value="P:protein localization to juxtaparanode region of axon"/>
    <property type="evidence" value="ECO:0007669"/>
    <property type="project" value="Ensembl"/>
</dbReference>
<dbReference type="SMART" id="SM00231">
    <property type="entry name" value="FA58C"/>
    <property type="match status" value="1"/>
</dbReference>
<dbReference type="InterPro" id="IPR000742">
    <property type="entry name" value="EGF"/>
</dbReference>
<dbReference type="GO" id="GO:0007010">
    <property type="term" value="P:cytoskeleton organization"/>
    <property type="evidence" value="ECO:0007669"/>
    <property type="project" value="Ensembl"/>
</dbReference>
<evidence type="ECO:0000256" key="12">
    <source>
        <dbReference type="ARBA" id="ARBA00023136"/>
    </source>
</evidence>
<evidence type="ECO:0000256" key="17">
    <source>
        <dbReference type="SAM" id="MobiDB-lite"/>
    </source>
</evidence>
<dbReference type="Gene3D" id="2.10.25.10">
    <property type="entry name" value="Laminin"/>
    <property type="match status" value="2"/>
</dbReference>
<evidence type="ECO:0000313" key="25">
    <source>
        <dbReference type="Proteomes" id="UP000233140"/>
    </source>
</evidence>
<evidence type="ECO:0000259" key="21">
    <source>
        <dbReference type="PROSITE" id="PS50025"/>
    </source>
</evidence>
<dbReference type="GO" id="GO:0090128">
    <property type="term" value="P:regulation of synapse maturation"/>
    <property type="evidence" value="ECO:0007669"/>
    <property type="project" value="Ensembl"/>
</dbReference>
<dbReference type="Gene3D" id="2.60.120.200">
    <property type="match status" value="3"/>
</dbReference>
<evidence type="ECO:0000256" key="9">
    <source>
        <dbReference type="ARBA" id="ARBA00022889"/>
    </source>
</evidence>
<dbReference type="InterPro" id="IPR003585">
    <property type="entry name" value="Neurexin-like"/>
</dbReference>
<feature type="domain" description="Laminin G" evidence="21">
    <location>
        <begin position="182"/>
        <end position="359"/>
    </location>
</feature>
<dbReference type="GO" id="GO:0030913">
    <property type="term" value="P:paranodal junction assembly"/>
    <property type="evidence" value="ECO:0007669"/>
    <property type="project" value="Ensembl"/>
</dbReference>
<feature type="domain" description="EGF-like" evidence="22">
    <location>
        <begin position="361"/>
        <end position="398"/>
    </location>
</feature>
<feature type="domain" description="Laminin G" evidence="21">
    <location>
        <begin position="866"/>
        <end position="1067"/>
    </location>
</feature>
<protein>
    <submittedName>
        <fullName evidence="24">Contactin associated protein 1</fullName>
    </submittedName>
</protein>
<keyword evidence="4 15" id="KW-0245">EGF-like domain</keyword>
<keyword evidence="5" id="KW-0597">Phosphoprotein</keyword>
<dbReference type="GO" id="GO:0022010">
    <property type="term" value="P:central nervous system myelination"/>
    <property type="evidence" value="ECO:0007669"/>
    <property type="project" value="Ensembl"/>
</dbReference>
<dbReference type="GO" id="GO:0033270">
    <property type="term" value="C:paranode region of axon"/>
    <property type="evidence" value="ECO:0007669"/>
    <property type="project" value="Ensembl"/>
</dbReference>
<evidence type="ECO:0000256" key="5">
    <source>
        <dbReference type="ARBA" id="ARBA00022553"/>
    </source>
</evidence>
<keyword evidence="7 19" id="KW-0732">Signal</keyword>
<dbReference type="InterPro" id="IPR050372">
    <property type="entry name" value="Neurexin-related_CASP"/>
</dbReference>
<dbReference type="CDD" id="cd00054">
    <property type="entry name" value="EGF_CA"/>
    <property type="match status" value="1"/>
</dbReference>
<dbReference type="GO" id="GO:0007005">
    <property type="term" value="P:mitochondrion organization"/>
    <property type="evidence" value="ECO:0007669"/>
    <property type="project" value="Ensembl"/>
</dbReference>
<dbReference type="SUPFAM" id="SSF56496">
    <property type="entry name" value="Fibrinogen C-terminal domain-like"/>
    <property type="match status" value="1"/>
</dbReference>
<dbReference type="GO" id="GO:1990227">
    <property type="term" value="P:paranodal junction maintenance"/>
    <property type="evidence" value="ECO:0007669"/>
    <property type="project" value="Ensembl"/>
</dbReference>
<dbReference type="PROSITE" id="PS51406">
    <property type="entry name" value="FIBRINOGEN_C_2"/>
    <property type="match status" value="1"/>
</dbReference>
<dbReference type="GO" id="GO:0098978">
    <property type="term" value="C:glutamatergic synapse"/>
    <property type="evidence" value="ECO:0007669"/>
    <property type="project" value="Ensembl"/>
</dbReference>
<organism evidence="24 25">
    <name type="scientific">Mandrillus leucophaeus</name>
    <name type="common">Drill</name>
    <name type="synonym">Papio leucophaeus</name>
    <dbReference type="NCBI Taxonomy" id="9568"/>
    <lineage>
        <taxon>Eukaryota</taxon>
        <taxon>Metazoa</taxon>
        <taxon>Chordata</taxon>
        <taxon>Craniata</taxon>
        <taxon>Vertebrata</taxon>
        <taxon>Euteleostomi</taxon>
        <taxon>Mammalia</taxon>
        <taxon>Eutheria</taxon>
        <taxon>Euarchontoglires</taxon>
        <taxon>Primates</taxon>
        <taxon>Haplorrhini</taxon>
        <taxon>Catarrhini</taxon>
        <taxon>Cercopithecidae</taxon>
        <taxon>Cercopithecinae</taxon>
        <taxon>Mandrillus</taxon>
    </lineage>
</organism>
<evidence type="ECO:0000313" key="24">
    <source>
        <dbReference type="Ensembl" id="ENSMLEP00000015503.1"/>
    </source>
</evidence>
<dbReference type="GO" id="GO:0097106">
    <property type="term" value="P:postsynaptic density organization"/>
    <property type="evidence" value="ECO:0007669"/>
    <property type="project" value="Ensembl"/>
</dbReference>
<dbReference type="Gene3D" id="2.60.120.1000">
    <property type="match status" value="1"/>
</dbReference>
<evidence type="ECO:0000256" key="19">
    <source>
        <dbReference type="SAM" id="SignalP"/>
    </source>
</evidence>
<comment type="similarity">
    <text evidence="3">Belongs to the neurexin family.</text>
</comment>
<reference evidence="24" key="1">
    <citation type="submission" date="2025-08" db="UniProtKB">
        <authorList>
            <consortium name="Ensembl"/>
        </authorList>
    </citation>
    <scope>IDENTIFICATION</scope>
</reference>